<keyword evidence="1" id="KW-1133">Transmembrane helix</keyword>
<gene>
    <name evidence="2" type="ORF">Agabi119p4_10972</name>
</gene>
<dbReference type="EMBL" id="JABXXO010000015">
    <property type="protein sequence ID" value="KAF7760296.1"/>
    <property type="molecule type" value="Genomic_DNA"/>
</dbReference>
<protein>
    <submittedName>
        <fullName evidence="2">Uncharacterized protein</fullName>
    </submittedName>
</protein>
<proteinExistence type="predicted"/>
<feature type="transmembrane region" description="Helical" evidence="1">
    <location>
        <begin position="121"/>
        <end position="150"/>
    </location>
</feature>
<organism evidence="2 3">
    <name type="scientific">Agaricus bisporus var. burnettii</name>
    <dbReference type="NCBI Taxonomy" id="192524"/>
    <lineage>
        <taxon>Eukaryota</taxon>
        <taxon>Fungi</taxon>
        <taxon>Dikarya</taxon>
        <taxon>Basidiomycota</taxon>
        <taxon>Agaricomycotina</taxon>
        <taxon>Agaricomycetes</taxon>
        <taxon>Agaricomycetidae</taxon>
        <taxon>Agaricales</taxon>
        <taxon>Agaricineae</taxon>
        <taxon>Agaricaceae</taxon>
        <taxon>Agaricus</taxon>
    </lineage>
</organism>
<feature type="transmembrane region" description="Helical" evidence="1">
    <location>
        <begin position="233"/>
        <end position="256"/>
    </location>
</feature>
<sequence length="396" mass="44408">MPALRQAALTNQATSVLGVLRPSIRRGKGKHVQLPPESTGSHSLLQLIVQTLKGWNVDGPRRMPSSTEIAPVSPGVFPPETAHLVAAWTEVLLYGIYTCLYIEAAYIMLKKRRENIVSANVFLVATFLMYIVSTAHILLGLHRLLTAFVYRLEPPALYFMDFRRWETVAHSSMLCIMTWLGDMLVIYRCWIVWHYNFLVILLPLILLIFEFVVNIMLLVWFTHFGMASFDTVMSWMATIYPLVFAQNIITTGLIAFKIWTQHRISTASGVIDTSTRLSLINILRIFIESAAIYTFQIMVLLILYPMKHNAQFIVQSAVIPSIGIVFVLIAVRVHLVRSSTFNSTRAPQLPDWFGELGSSSSTPITTLESSSGSAPVNIEKCEVGLAPSASNLLHRV</sequence>
<feature type="transmembrane region" description="Helical" evidence="1">
    <location>
        <begin position="91"/>
        <end position="109"/>
    </location>
</feature>
<evidence type="ECO:0000313" key="3">
    <source>
        <dbReference type="Proteomes" id="UP000629468"/>
    </source>
</evidence>
<dbReference type="Proteomes" id="UP000629468">
    <property type="component" value="Unassembled WGS sequence"/>
</dbReference>
<dbReference type="AlphaFoldDB" id="A0A8H7C1J2"/>
<evidence type="ECO:0000313" key="2">
    <source>
        <dbReference type="EMBL" id="KAF7760296.1"/>
    </source>
</evidence>
<name>A0A8H7C1J2_AGABI</name>
<keyword evidence="1" id="KW-0472">Membrane</keyword>
<accession>A0A8H7C1J2</accession>
<reference evidence="2 3" key="1">
    <citation type="journal article" name="Sci. Rep.">
        <title>Telomere-to-telomere assembled and centromere annotated genomes of the two main subspecies of the button mushroom Agaricus bisporus reveal especially polymorphic chromosome ends.</title>
        <authorList>
            <person name="Sonnenberg A.S.M."/>
            <person name="Sedaghat-Telgerd N."/>
            <person name="Lavrijssen B."/>
            <person name="Ohm R.A."/>
            <person name="Hendrickx P.M."/>
            <person name="Scholtmeijer K."/>
            <person name="Baars J.J.P."/>
            <person name="van Peer A."/>
        </authorList>
    </citation>
    <scope>NUCLEOTIDE SEQUENCE [LARGE SCALE GENOMIC DNA]</scope>
    <source>
        <strain evidence="2 3">H119_p4</strain>
    </source>
</reference>
<feature type="transmembrane region" description="Helical" evidence="1">
    <location>
        <begin position="170"/>
        <end position="190"/>
    </location>
</feature>
<keyword evidence="1" id="KW-0812">Transmembrane</keyword>
<feature type="transmembrane region" description="Helical" evidence="1">
    <location>
        <begin position="312"/>
        <end position="335"/>
    </location>
</feature>
<comment type="caution">
    <text evidence="2">The sequence shown here is derived from an EMBL/GenBank/DDBJ whole genome shotgun (WGS) entry which is preliminary data.</text>
</comment>
<evidence type="ECO:0000256" key="1">
    <source>
        <dbReference type="SAM" id="Phobius"/>
    </source>
</evidence>
<feature type="transmembrane region" description="Helical" evidence="1">
    <location>
        <begin position="285"/>
        <end position="306"/>
    </location>
</feature>
<feature type="transmembrane region" description="Helical" evidence="1">
    <location>
        <begin position="197"/>
        <end position="221"/>
    </location>
</feature>